<dbReference type="InterPro" id="IPR050177">
    <property type="entry name" value="Lipid_A_modif_metabolic_enz"/>
</dbReference>
<name>A0ABS8NHQ6_9BACT</name>
<dbReference type="EMBL" id="JAJKFW010000014">
    <property type="protein sequence ID" value="MCC9642011.1"/>
    <property type="molecule type" value="Genomic_DNA"/>
</dbReference>
<evidence type="ECO:0000313" key="3">
    <source>
        <dbReference type="EMBL" id="MCC9642011.1"/>
    </source>
</evidence>
<protein>
    <submittedName>
        <fullName evidence="3">NAD(P)-dependent oxidoreductase</fullName>
    </submittedName>
</protein>
<accession>A0ABS8NHQ6</accession>
<dbReference type="InterPro" id="IPR036291">
    <property type="entry name" value="NAD(P)-bd_dom_sf"/>
</dbReference>
<keyword evidence="4" id="KW-1185">Reference proteome</keyword>
<dbReference type="Proteomes" id="UP001430306">
    <property type="component" value="Unassembled WGS sequence"/>
</dbReference>
<dbReference type="SUPFAM" id="SSF51735">
    <property type="entry name" value="NAD(P)-binding Rossmann-fold domains"/>
    <property type="match status" value="1"/>
</dbReference>
<dbReference type="Gene3D" id="3.40.50.720">
    <property type="entry name" value="NAD(P)-binding Rossmann-like Domain"/>
    <property type="match status" value="1"/>
</dbReference>
<organism evidence="3 4">
    <name type="scientific">Rhodopirellula halodulae</name>
    <dbReference type="NCBI Taxonomy" id="2894198"/>
    <lineage>
        <taxon>Bacteria</taxon>
        <taxon>Pseudomonadati</taxon>
        <taxon>Planctomycetota</taxon>
        <taxon>Planctomycetia</taxon>
        <taxon>Pirellulales</taxon>
        <taxon>Pirellulaceae</taxon>
        <taxon>Rhodopirellula</taxon>
    </lineage>
</organism>
<sequence>MAAFRERNHQLHPSSHQSGMSERRPAVIVTGSSGLLGHPLCQRLANLGYEVYGFDRVGLPEPPKVMEHVRDIECDVSNSASVRSAMQKVRQLSGDKIASVVHMAAYYDFSGSDSELYDEVTVKGTDRLLNELEDFELEQFVFTSTMLVHAPCEVGKHIREDDPLKARWAYPQSKIDTERLIRDGHPNVRSVFLRIGGVYTEFGRQPTLVQQIKRIYEKDFQGHFYPGNTEAGQSAVHLDDAVDAIVRTVQRRDRIESCTPILIGEPDPPSYAELQQLIGSQIHGDAWPTIRIPKRLAKVGAAATDMVQGGSAFIKPFMVDMADDHYALDISRAQSLLEWTPRHHLADEVATMTGLIKSDPQTFYRKNGLG</sequence>
<gene>
    <name evidence="3" type="ORF">LOC71_06970</name>
</gene>
<evidence type="ECO:0000313" key="4">
    <source>
        <dbReference type="Proteomes" id="UP001430306"/>
    </source>
</evidence>
<comment type="caution">
    <text evidence="3">The sequence shown here is derived from an EMBL/GenBank/DDBJ whole genome shotgun (WGS) entry which is preliminary data.</text>
</comment>
<reference evidence="3" key="1">
    <citation type="submission" date="2021-11" db="EMBL/GenBank/DDBJ databases">
        <title>Genome sequence.</title>
        <authorList>
            <person name="Sun Q."/>
        </authorList>
    </citation>
    <scope>NUCLEOTIDE SEQUENCE</scope>
    <source>
        <strain evidence="3">JC740</strain>
    </source>
</reference>
<dbReference type="InterPro" id="IPR001509">
    <property type="entry name" value="Epimerase_deHydtase"/>
</dbReference>
<dbReference type="PANTHER" id="PTHR43245">
    <property type="entry name" value="BIFUNCTIONAL POLYMYXIN RESISTANCE PROTEIN ARNA"/>
    <property type="match status" value="1"/>
</dbReference>
<feature type="region of interest" description="Disordered" evidence="1">
    <location>
        <begin position="1"/>
        <end position="23"/>
    </location>
</feature>
<feature type="domain" description="NAD-dependent epimerase/dehydratase" evidence="2">
    <location>
        <begin position="27"/>
        <end position="262"/>
    </location>
</feature>
<dbReference type="Pfam" id="PF01370">
    <property type="entry name" value="Epimerase"/>
    <property type="match status" value="1"/>
</dbReference>
<evidence type="ECO:0000256" key="1">
    <source>
        <dbReference type="SAM" id="MobiDB-lite"/>
    </source>
</evidence>
<proteinExistence type="predicted"/>
<feature type="compositionally biased region" description="Polar residues" evidence="1">
    <location>
        <begin position="11"/>
        <end position="20"/>
    </location>
</feature>
<evidence type="ECO:0000259" key="2">
    <source>
        <dbReference type="Pfam" id="PF01370"/>
    </source>
</evidence>